<dbReference type="Pfam" id="PF07610">
    <property type="entry name" value="DUF1573"/>
    <property type="match status" value="1"/>
</dbReference>
<dbReference type="PANTHER" id="PTHR37833">
    <property type="entry name" value="LIPOPROTEIN-RELATED"/>
    <property type="match status" value="1"/>
</dbReference>
<sequence length="334" mass="37352">MRLIKQRLINILLFCMMFFAFIPICSAEKLPEIKFDDTSYNFGIAGPGEEIKHIFKFINTGTSLLEIENISTDCGCTAALISNQKILPNGKGEIEITFKTGRYEGKQKGTITIYSNDLNNKKVSLIVEGEVKRDIAVIPEGLALGDIEQGKSINNTVKILQLSSEALVINKLEFNKKYIDVKKSLFEDKNSRGIKLDISLKDNILAGIFNEIITIHTNLKKYPKLDIPIWGNIIGGIQVIPSSFSFGKVLKGVKFSEYITILSKDKKNLEGLKITCDLPFIKTNLLPDKDNKSIKIELYVDKISPSGKISSQLTIHTNDPLQKIIKIPIYGLIK</sequence>
<gene>
    <name evidence="1" type="ORF">dnl_16720</name>
</gene>
<keyword evidence="2" id="KW-1185">Reference proteome</keyword>
<dbReference type="Proteomes" id="UP000663720">
    <property type="component" value="Chromosome"/>
</dbReference>
<dbReference type="PANTHER" id="PTHR37833:SF1">
    <property type="entry name" value="SIGNAL PEPTIDE PROTEIN"/>
    <property type="match status" value="1"/>
</dbReference>
<dbReference type="Gene3D" id="2.60.40.10">
    <property type="entry name" value="Immunoglobulins"/>
    <property type="match status" value="1"/>
</dbReference>
<dbReference type="InterPro" id="IPR011467">
    <property type="entry name" value="DUF1573"/>
</dbReference>
<dbReference type="EMBL" id="CP061799">
    <property type="protein sequence ID" value="QTA79402.1"/>
    <property type="molecule type" value="Genomic_DNA"/>
</dbReference>
<name>A0A975B621_9BACT</name>
<protein>
    <submittedName>
        <fullName evidence="1">DUF1573</fullName>
    </submittedName>
</protein>
<accession>A0A975B621</accession>
<organism evidence="1 2">
    <name type="scientific">Desulfonema limicola</name>
    <dbReference type="NCBI Taxonomy" id="45656"/>
    <lineage>
        <taxon>Bacteria</taxon>
        <taxon>Pseudomonadati</taxon>
        <taxon>Thermodesulfobacteriota</taxon>
        <taxon>Desulfobacteria</taxon>
        <taxon>Desulfobacterales</taxon>
        <taxon>Desulfococcaceae</taxon>
        <taxon>Desulfonema</taxon>
    </lineage>
</organism>
<reference evidence="1" key="1">
    <citation type="journal article" date="2021" name="Microb. Physiol.">
        <title>Proteogenomic Insights into the Physiology of Marine, Sulfate-Reducing, Filamentous Desulfonema limicola and Desulfonema magnum.</title>
        <authorList>
            <person name="Schnaars V."/>
            <person name="Wohlbrand L."/>
            <person name="Scheve S."/>
            <person name="Hinrichs C."/>
            <person name="Reinhardt R."/>
            <person name="Rabus R."/>
        </authorList>
    </citation>
    <scope>NUCLEOTIDE SEQUENCE</scope>
    <source>
        <strain evidence="1">5ac10</strain>
    </source>
</reference>
<evidence type="ECO:0000313" key="2">
    <source>
        <dbReference type="Proteomes" id="UP000663720"/>
    </source>
</evidence>
<evidence type="ECO:0000313" key="1">
    <source>
        <dbReference type="EMBL" id="QTA79402.1"/>
    </source>
</evidence>
<dbReference type="KEGG" id="dli:dnl_16720"/>
<proteinExistence type="predicted"/>
<dbReference type="InterPro" id="IPR013783">
    <property type="entry name" value="Ig-like_fold"/>
</dbReference>
<dbReference type="AlphaFoldDB" id="A0A975B621"/>